<reference evidence="5" key="2">
    <citation type="submission" date="2012-11" db="EMBL/GenBank/DDBJ databases">
        <authorList>
            <person name="Kuo A."/>
            <person name="Curtis B.A."/>
            <person name="Tanifuji G."/>
            <person name="Burki F."/>
            <person name="Gruber A."/>
            <person name="Irimia M."/>
            <person name="Maruyama S."/>
            <person name="Arias M.C."/>
            <person name="Ball S.G."/>
            <person name="Gile G.H."/>
            <person name="Hirakawa Y."/>
            <person name="Hopkins J.F."/>
            <person name="Rensing S.A."/>
            <person name="Schmutz J."/>
            <person name="Symeonidi A."/>
            <person name="Elias M."/>
            <person name="Eveleigh R.J."/>
            <person name="Herman E.K."/>
            <person name="Klute M.J."/>
            <person name="Nakayama T."/>
            <person name="Obornik M."/>
            <person name="Reyes-Prieto A."/>
            <person name="Armbrust E.V."/>
            <person name="Aves S.J."/>
            <person name="Beiko R.G."/>
            <person name="Coutinho P."/>
            <person name="Dacks J.B."/>
            <person name="Durnford D.G."/>
            <person name="Fast N.M."/>
            <person name="Green B.R."/>
            <person name="Grisdale C."/>
            <person name="Hempe F."/>
            <person name="Henrissat B."/>
            <person name="Hoppner M.P."/>
            <person name="Ishida K.-I."/>
            <person name="Kim E."/>
            <person name="Koreny L."/>
            <person name="Kroth P.G."/>
            <person name="Liu Y."/>
            <person name="Malik S.-B."/>
            <person name="Maier U.G."/>
            <person name="McRose D."/>
            <person name="Mock T."/>
            <person name="Neilson J.A."/>
            <person name="Onodera N.T."/>
            <person name="Poole A.M."/>
            <person name="Pritham E.J."/>
            <person name="Richards T.A."/>
            <person name="Rocap G."/>
            <person name="Roy S.W."/>
            <person name="Sarai C."/>
            <person name="Schaack S."/>
            <person name="Shirato S."/>
            <person name="Slamovits C.H."/>
            <person name="Spencer D.F."/>
            <person name="Suzuki S."/>
            <person name="Worden A.Z."/>
            <person name="Zauner S."/>
            <person name="Barry K."/>
            <person name="Bell C."/>
            <person name="Bharti A.K."/>
            <person name="Crow J.A."/>
            <person name="Grimwood J."/>
            <person name="Kramer R."/>
            <person name="Lindquist E."/>
            <person name="Lucas S."/>
            <person name="Salamov A."/>
            <person name="McFadden G.I."/>
            <person name="Lane C.E."/>
            <person name="Keeling P.J."/>
            <person name="Gray M.W."/>
            <person name="Grigoriev I.V."/>
            <person name="Archibald J.M."/>
        </authorList>
    </citation>
    <scope>NUCLEOTIDE SEQUENCE</scope>
    <source>
        <strain evidence="5">CCMP2712</strain>
    </source>
</reference>
<dbReference type="KEGG" id="gtt:GUITHDRAFT_66274"/>
<dbReference type="eggNOG" id="KOG0229">
    <property type="taxonomic scope" value="Eukaryota"/>
</dbReference>
<dbReference type="InterPro" id="IPR023610">
    <property type="entry name" value="PInositol-4/5-P-5/4-kinase"/>
</dbReference>
<dbReference type="OrthoDB" id="70770at2759"/>
<dbReference type="InterPro" id="IPR027484">
    <property type="entry name" value="PInositol-4-P-5-kinase_N"/>
</dbReference>
<evidence type="ECO:0000259" key="2">
    <source>
        <dbReference type="PROSITE" id="PS51455"/>
    </source>
</evidence>
<keyword evidence="5" id="KW-1185">Reference proteome</keyword>
<evidence type="ECO:0000256" key="1">
    <source>
        <dbReference type="PROSITE-ProRule" id="PRU00781"/>
    </source>
</evidence>
<reference evidence="4" key="3">
    <citation type="submission" date="2016-03" db="UniProtKB">
        <authorList>
            <consortium name="EnsemblProtists"/>
        </authorList>
    </citation>
    <scope>IDENTIFICATION</scope>
</reference>
<evidence type="ECO:0000313" key="3">
    <source>
        <dbReference type="EMBL" id="EKX51326.1"/>
    </source>
</evidence>
<dbReference type="Pfam" id="PF01504">
    <property type="entry name" value="PIP5K"/>
    <property type="match status" value="1"/>
</dbReference>
<evidence type="ECO:0000313" key="4">
    <source>
        <dbReference type="EnsemblProtists" id="EKX51326"/>
    </source>
</evidence>
<keyword evidence="1" id="KW-0418">Kinase</keyword>
<dbReference type="EMBL" id="JH992976">
    <property type="protein sequence ID" value="EKX51326.1"/>
    <property type="molecule type" value="Genomic_DNA"/>
</dbReference>
<gene>
    <name evidence="3" type="ORF">GUITHDRAFT_66274</name>
</gene>
<reference evidence="3 5" key="1">
    <citation type="journal article" date="2012" name="Nature">
        <title>Algal genomes reveal evolutionary mosaicism and the fate of nucleomorphs.</title>
        <authorList>
            <consortium name="DOE Joint Genome Institute"/>
            <person name="Curtis B.A."/>
            <person name="Tanifuji G."/>
            <person name="Burki F."/>
            <person name="Gruber A."/>
            <person name="Irimia M."/>
            <person name="Maruyama S."/>
            <person name="Arias M.C."/>
            <person name="Ball S.G."/>
            <person name="Gile G.H."/>
            <person name="Hirakawa Y."/>
            <person name="Hopkins J.F."/>
            <person name="Kuo A."/>
            <person name="Rensing S.A."/>
            <person name="Schmutz J."/>
            <person name="Symeonidi A."/>
            <person name="Elias M."/>
            <person name="Eveleigh R.J."/>
            <person name="Herman E.K."/>
            <person name="Klute M.J."/>
            <person name="Nakayama T."/>
            <person name="Obornik M."/>
            <person name="Reyes-Prieto A."/>
            <person name="Armbrust E.V."/>
            <person name="Aves S.J."/>
            <person name="Beiko R.G."/>
            <person name="Coutinho P."/>
            <person name="Dacks J.B."/>
            <person name="Durnford D.G."/>
            <person name="Fast N.M."/>
            <person name="Green B.R."/>
            <person name="Grisdale C.J."/>
            <person name="Hempel F."/>
            <person name="Henrissat B."/>
            <person name="Hoppner M.P."/>
            <person name="Ishida K."/>
            <person name="Kim E."/>
            <person name="Koreny L."/>
            <person name="Kroth P.G."/>
            <person name="Liu Y."/>
            <person name="Malik S.B."/>
            <person name="Maier U.G."/>
            <person name="McRose D."/>
            <person name="Mock T."/>
            <person name="Neilson J.A."/>
            <person name="Onodera N.T."/>
            <person name="Poole A.M."/>
            <person name="Pritham E.J."/>
            <person name="Richards T.A."/>
            <person name="Rocap G."/>
            <person name="Roy S.W."/>
            <person name="Sarai C."/>
            <person name="Schaack S."/>
            <person name="Shirato S."/>
            <person name="Slamovits C.H."/>
            <person name="Spencer D.F."/>
            <person name="Suzuki S."/>
            <person name="Worden A.Z."/>
            <person name="Zauner S."/>
            <person name="Barry K."/>
            <person name="Bell C."/>
            <person name="Bharti A.K."/>
            <person name="Crow J.A."/>
            <person name="Grimwood J."/>
            <person name="Kramer R."/>
            <person name="Lindquist E."/>
            <person name="Lucas S."/>
            <person name="Salamov A."/>
            <person name="McFadden G.I."/>
            <person name="Lane C.E."/>
            <person name="Keeling P.J."/>
            <person name="Gray M.W."/>
            <person name="Grigoriev I.V."/>
            <person name="Archibald J.M."/>
        </authorList>
    </citation>
    <scope>NUCLEOTIDE SEQUENCE</scope>
    <source>
        <strain evidence="3 5">CCMP2712</strain>
    </source>
</reference>
<proteinExistence type="predicted"/>
<dbReference type="GeneID" id="17307869"/>
<sequence>MRSNSSITSYGASLYRDIRKAFGVSDDAFLASLGIKQVIGGLLLGDMRNVAERVSEGRSGSLFYYSHDGKFMVKTVSREEGDAMRSMLPAYYEYVKENPNTLLMRILGQFDLVHEGIRYHLVVLANVFNTSLPIHERFDLKGSTFKRTV</sequence>
<dbReference type="GO" id="GO:0016308">
    <property type="term" value="F:1-phosphatidylinositol-4-phosphate 5-kinase activity"/>
    <property type="evidence" value="ECO:0007669"/>
    <property type="project" value="TreeGrafter"/>
</dbReference>
<dbReference type="RefSeq" id="XP_005838306.1">
    <property type="nucleotide sequence ID" value="XM_005838249.1"/>
</dbReference>
<dbReference type="PaxDb" id="55529-EKX51326"/>
<organism evidence="3">
    <name type="scientific">Guillardia theta (strain CCMP2712)</name>
    <name type="common">Cryptophyte</name>
    <dbReference type="NCBI Taxonomy" id="905079"/>
    <lineage>
        <taxon>Eukaryota</taxon>
        <taxon>Cryptophyceae</taxon>
        <taxon>Pyrenomonadales</taxon>
        <taxon>Geminigeraceae</taxon>
        <taxon>Guillardia</taxon>
    </lineage>
</organism>
<dbReference type="PANTHER" id="PTHR23086">
    <property type="entry name" value="PHOSPHATIDYLINOSITOL-4-PHOSPHATE 5-KINASE"/>
    <property type="match status" value="1"/>
</dbReference>
<feature type="domain" description="PIPK" evidence="2">
    <location>
        <begin position="1"/>
        <end position="149"/>
    </location>
</feature>
<dbReference type="PANTHER" id="PTHR23086:SF8">
    <property type="entry name" value="PHOSPHATIDYLINOSITOL 5-PHOSPHATE 4-KINASE, ISOFORM A"/>
    <property type="match status" value="1"/>
</dbReference>
<dbReference type="Gene3D" id="3.30.800.10">
    <property type="entry name" value="Phosphatidylinositol Phosphate Kinase II Beta"/>
    <property type="match status" value="1"/>
</dbReference>
<dbReference type="AlphaFoldDB" id="L1JS04"/>
<keyword evidence="1" id="KW-0808">Transferase</keyword>
<dbReference type="GO" id="GO:0005524">
    <property type="term" value="F:ATP binding"/>
    <property type="evidence" value="ECO:0007669"/>
    <property type="project" value="UniProtKB-UniRule"/>
</dbReference>
<name>L1JS04_GUITC</name>
<keyword evidence="1" id="KW-0067">ATP-binding</keyword>
<dbReference type="CDD" id="cd00139">
    <property type="entry name" value="PIPKc"/>
    <property type="match status" value="1"/>
</dbReference>
<protein>
    <recommendedName>
        <fullName evidence="2">PIPK domain-containing protein</fullName>
    </recommendedName>
</protein>
<dbReference type="Proteomes" id="UP000011087">
    <property type="component" value="Unassembled WGS sequence"/>
</dbReference>
<accession>L1JS04</accession>
<evidence type="ECO:0000313" key="5">
    <source>
        <dbReference type="Proteomes" id="UP000011087"/>
    </source>
</evidence>
<keyword evidence="1" id="KW-0547">Nucleotide-binding</keyword>
<dbReference type="OMA" id="SKVICHQ"/>
<dbReference type="SMART" id="SM00330">
    <property type="entry name" value="PIPKc"/>
    <property type="match status" value="1"/>
</dbReference>
<feature type="non-terminal residue" evidence="3">
    <location>
        <position position="149"/>
    </location>
</feature>
<dbReference type="SUPFAM" id="SSF56104">
    <property type="entry name" value="SAICAR synthase-like"/>
    <property type="match status" value="1"/>
</dbReference>
<dbReference type="PROSITE" id="PS51455">
    <property type="entry name" value="PIPK"/>
    <property type="match status" value="1"/>
</dbReference>
<dbReference type="HOGENOM" id="CLU_1754540_0_0_1"/>
<dbReference type="GO" id="GO:0046854">
    <property type="term" value="P:phosphatidylinositol phosphate biosynthetic process"/>
    <property type="evidence" value="ECO:0007669"/>
    <property type="project" value="TreeGrafter"/>
</dbReference>
<dbReference type="InterPro" id="IPR002498">
    <property type="entry name" value="PInositol-4-P-4/5-kinase_core"/>
</dbReference>
<dbReference type="EnsemblProtists" id="EKX51326">
    <property type="protein sequence ID" value="EKX51326"/>
    <property type="gene ID" value="GUITHDRAFT_66274"/>
</dbReference>
<dbReference type="GO" id="GO:0005886">
    <property type="term" value="C:plasma membrane"/>
    <property type="evidence" value="ECO:0007669"/>
    <property type="project" value="TreeGrafter"/>
</dbReference>